<sequence>MQTQQAFPKTQYPSIYYREKECHQKENSQEASSVWHRINGNKQVTSLGSFFGNRMRNFADVRGVWASKKKNCRGKTVTTLLILCRVCWPSCNRAKGILVCGICLWSQGSSTK</sequence>
<protein>
    <submittedName>
        <fullName evidence="1">Uncharacterized protein</fullName>
    </submittedName>
</protein>
<accession>G0V1N9</accession>
<evidence type="ECO:0000313" key="1">
    <source>
        <dbReference type="EMBL" id="CCC95560.1"/>
    </source>
</evidence>
<dbReference type="EMBL" id="HE575324">
    <property type="protein sequence ID" value="CCC95560.1"/>
    <property type="molecule type" value="Genomic_DNA"/>
</dbReference>
<name>G0V1N9_TRYCI</name>
<reference evidence="1" key="1">
    <citation type="journal article" date="2012" name="Proc. Natl. Acad. Sci. U.S.A.">
        <title>Antigenic diversity is generated by distinct evolutionary mechanisms in African trypanosome species.</title>
        <authorList>
            <person name="Jackson A.P."/>
            <person name="Berry A."/>
            <person name="Aslett M."/>
            <person name="Allison H.C."/>
            <person name="Burton P."/>
            <person name="Vavrova-Anderson J."/>
            <person name="Brown R."/>
            <person name="Browne H."/>
            <person name="Corton N."/>
            <person name="Hauser H."/>
            <person name="Gamble J."/>
            <person name="Gilderthorp R."/>
            <person name="Marcello L."/>
            <person name="McQuillan J."/>
            <person name="Otto T.D."/>
            <person name="Quail M.A."/>
            <person name="Sanders M.J."/>
            <person name="van Tonder A."/>
            <person name="Ginger M.L."/>
            <person name="Field M.C."/>
            <person name="Barry J.D."/>
            <person name="Hertz-Fowler C."/>
            <person name="Berriman M."/>
        </authorList>
    </citation>
    <scope>NUCLEOTIDE SEQUENCE</scope>
    <source>
        <strain evidence="1">IL3000</strain>
    </source>
</reference>
<dbReference type="AlphaFoldDB" id="G0V1N9"/>
<gene>
    <name evidence="1" type="ORF">TCIL3000_11_10320</name>
</gene>
<proteinExistence type="predicted"/>
<organism evidence="1">
    <name type="scientific">Trypanosoma congolense (strain IL3000)</name>
    <dbReference type="NCBI Taxonomy" id="1068625"/>
    <lineage>
        <taxon>Eukaryota</taxon>
        <taxon>Discoba</taxon>
        <taxon>Euglenozoa</taxon>
        <taxon>Kinetoplastea</taxon>
        <taxon>Metakinetoplastina</taxon>
        <taxon>Trypanosomatida</taxon>
        <taxon>Trypanosomatidae</taxon>
        <taxon>Trypanosoma</taxon>
        <taxon>Nannomonas</taxon>
    </lineage>
</organism>